<dbReference type="EMBL" id="LSBH01000010">
    <property type="protein sequence ID" value="OAQ71580.1"/>
    <property type="molecule type" value="Genomic_DNA"/>
</dbReference>
<reference evidence="2 3" key="1">
    <citation type="submission" date="2016-02" db="EMBL/GenBank/DDBJ databases">
        <title>Biosynthesis of antibiotic leucinostatins and their inhibition on Phytophthora in bio-control Purpureocillium lilacinum.</title>
        <authorList>
            <person name="Wang G."/>
            <person name="Liu Z."/>
            <person name="Lin R."/>
            <person name="Li E."/>
            <person name="Mao Z."/>
            <person name="Ling J."/>
            <person name="Yin W."/>
            <person name="Xie B."/>
        </authorList>
    </citation>
    <scope>NUCLEOTIDE SEQUENCE [LARGE SCALE GENOMIC DNA]</scope>
    <source>
        <strain evidence="1">PLBJ-1</strain>
        <strain evidence="2">PLFJ-1</strain>
    </source>
</reference>
<gene>
    <name evidence="1" type="ORF">VFPBJ_10359</name>
    <name evidence="2" type="ORF">VFPFJ_01796</name>
</gene>
<protein>
    <submittedName>
        <fullName evidence="2">Uncharacterized protein</fullName>
    </submittedName>
</protein>
<evidence type="ECO:0000313" key="2">
    <source>
        <dbReference type="EMBL" id="OAQ92635.1"/>
    </source>
</evidence>
<dbReference type="EMBL" id="LSBI01000002">
    <property type="protein sequence ID" value="OAQ92635.1"/>
    <property type="molecule type" value="Genomic_DNA"/>
</dbReference>
<evidence type="ECO:0000313" key="1">
    <source>
        <dbReference type="EMBL" id="OAQ71580.1"/>
    </source>
</evidence>
<dbReference type="AlphaFoldDB" id="A0A179HQC2"/>
<proteinExistence type="predicted"/>
<dbReference type="Proteomes" id="UP000078340">
    <property type="component" value="Unassembled WGS sequence"/>
</dbReference>
<accession>A0A179HQC2</accession>
<sequence>MGLMCIASKPPSRGNLTECDRLPGASHFNYKLASSDDFRKTTQAHGRLRLRCIAHGSAVKRHSATNPTTRSQAVPRFPRRIQMELHLDK</sequence>
<name>A0A179HQC2_PURLI</name>
<comment type="caution">
    <text evidence="2">The sequence shown here is derived from an EMBL/GenBank/DDBJ whole genome shotgun (WGS) entry which is preliminary data.</text>
</comment>
<organism evidence="2 3">
    <name type="scientific">Purpureocillium lilacinum</name>
    <name type="common">Paecilomyces lilacinus</name>
    <dbReference type="NCBI Taxonomy" id="33203"/>
    <lineage>
        <taxon>Eukaryota</taxon>
        <taxon>Fungi</taxon>
        <taxon>Dikarya</taxon>
        <taxon>Ascomycota</taxon>
        <taxon>Pezizomycotina</taxon>
        <taxon>Sordariomycetes</taxon>
        <taxon>Hypocreomycetidae</taxon>
        <taxon>Hypocreales</taxon>
        <taxon>Ophiocordycipitaceae</taxon>
        <taxon>Purpureocillium</taxon>
    </lineage>
</organism>
<dbReference type="Proteomes" id="UP000078240">
    <property type="component" value="Unassembled WGS sequence"/>
</dbReference>
<evidence type="ECO:0000313" key="3">
    <source>
        <dbReference type="Proteomes" id="UP000078340"/>
    </source>
</evidence>